<dbReference type="Pfam" id="PF08953">
    <property type="entry name" value="DUF1899"/>
    <property type="match status" value="1"/>
</dbReference>
<feature type="repeat" description="WD" evidence="3">
    <location>
        <begin position="85"/>
        <end position="120"/>
    </location>
</feature>
<dbReference type="InterPro" id="IPR015048">
    <property type="entry name" value="DUF1899"/>
</dbReference>
<evidence type="ECO:0000256" key="3">
    <source>
        <dbReference type="PROSITE-ProRule" id="PRU00221"/>
    </source>
</evidence>
<keyword evidence="2 4" id="KW-0677">Repeat</keyword>
<dbReference type="PANTHER" id="PTHR10856">
    <property type="entry name" value="CORONIN"/>
    <property type="match status" value="1"/>
</dbReference>
<reference evidence="8" key="1">
    <citation type="submission" date="2017-02" db="UniProtKB">
        <authorList>
            <consortium name="WormBaseParasite"/>
        </authorList>
    </citation>
    <scope>IDENTIFICATION</scope>
</reference>
<evidence type="ECO:0000313" key="7">
    <source>
        <dbReference type="Proteomes" id="UP000036681"/>
    </source>
</evidence>
<dbReference type="PROSITE" id="PS50294">
    <property type="entry name" value="WD_REPEATS_REGION"/>
    <property type="match status" value="1"/>
</dbReference>
<dbReference type="Gene3D" id="2.130.10.10">
    <property type="entry name" value="YVTN repeat-like/Quinoprotein amine dehydrogenase"/>
    <property type="match status" value="1"/>
</dbReference>
<dbReference type="SMART" id="SM01166">
    <property type="entry name" value="DUF1899"/>
    <property type="match status" value="1"/>
</dbReference>
<dbReference type="InterPro" id="IPR036322">
    <property type="entry name" value="WD40_repeat_dom_sf"/>
</dbReference>
<evidence type="ECO:0000256" key="5">
    <source>
        <dbReference type="SAM" id="MobiDB-lite"/>
    </source>
</evidence>
<dbReference type="PROSITE" id="PS50082">
    <property type="entry name" value="WD_REPEATS_2"/>
    <property type="match status" value="2"/>
</dbReference>
<keyword evidence="7" id="KW-1185">Reference proteome</keyword>
<organism evidence="7 8">
    <name type="scientific">Ascaris lumbricoides</name>
    <name type="common">Giant roundworm</name>
    <dbReference type="NCBI Taxonomy" id="6252"/>
    <lineage>
        <taxon>Eukaryota</taxon>
        <taxon>Metazoa</taxon>
        <taxon>Ecdysozoa</taxon>
        <taxon>Nematoda</taxon>
        <taxon>Chromadorea</taxon>
        <taxon>Rhabditida</taxon>
        <taxon>Spirurina</taxon>
        <taxon>Ascaridomorpha</taxon>
        <taxon>Ascaridoidea</taxon>
        <taxon>Ascarididae</taxon>
        <taxon>Ascaris</taxon>
    </lineage>
</organism>
<dbReference type="Proteomes" id="UP000036681">
    <property type="component" value="Unplaced"/>
</dbReference>
<feature type="repeat" description="WD" evidence="3">
    <location>
        <begin position="131"/>
        <end position="173"/>
    </location>
</feature>
<sequence>MEFGLPPLKVFFSELAPKLKHSRFRHVFAKSIRRSEWYDTGPGHGIAVAANPKMIALAIDVPAGGVVQVAKLCTMGRGHMEMAKIKDHEGVVCNVKWNPFNDNVLATASHDASVRVWHVDDMLRIRCLRVSRVHSRRVNFVEWHTLVDNAIFSASMDGRIVLWNIETDEVLYVIDDCHATCLSLSYNCCEFAVTTRTRELIIFNARTGVKERETELVHDGTMPPRVLYNSNEARNERLVTTGTCRNTRRQIAIYDSVKLEKPLTVVDVDGGSGLLMPIIDNDLNLLYVAGKGDANIRFYELSNEAPFISYLNESSGHKAHTTVCALPKRGLSVSQCEIMRIFRVDATQLVIEPLSFIVPRRADCFQADLFPATRSPTPSLTFREWLAGLDREPILIELKDCVLNCTNKPVTFCKESNQRVPKLRTADLNNDRKFRFLSQVTKADYREINAREDRDELLKIERIKAKLAAEGAADELLNELNFESDKSGTKAPIGEDNANESPPTASDEVAIMNRKNSSIQNLSTSPAHIVDDHLLAVGKTATNGRASPLKNCDTVASTASESRHDRSPAQSVESSNNICVPPRHKATRSIRSLTKSAGARVRNDDNTSARSCPSEESLMGIVRELESELCKCRNRCEQLEHVVHIQQIERELLRTYVRCDRLEWVVANQQQDIDSLRYEIQWKDGRIEFLQSQLAELDTVRSTCSHSP</sequence>
<protein>
    <recommendedName>
        <fullName evidence="4">Coronin</fullName>
    </recommendedName>
</protein>
<dbReference type="PANTHER" id="PTHR10856:SF0">
    <property type="entry name" value="CORONIN"/>
    <property type="match status" value="1"/>
</dbReference>
<feature type="domain" description="DUF1899" evidence="6">
    <location>
        <begin position="18"/>
        <end position="76"/>
    </location>
</feature>
<evidence type="ECO:0000313" key="8">
    <source>
        <dbReference type="WBParaSite" id="ALUE_0000572901-mRNA-1"/>
    </source>
</evidence>
<dbReference type="InterPro" id="IPR015505">
    <property type="entry name" value="Coronin"/>
</dbReference>
<comment type="similarity">
    <text evidence="4">Belongs to the WD repeat coronin family.</text>
</comment>
<dbReference type="Pfam" id="PF00400">
    <property type="entry name" value="WD40"/>
    <property type="match status" value="2"/>
</dbReference>
<proteinExistence type="inferred from homology"/>
<evidence type="ECO:0000256" key="2">
    <source>
        <dbReference type="ARBA" id="ARBA00022737"/>
    </source>
</evidence>
<dbReference type="SUPFAM" id="SSF50978">
    <property type="entry name" value="WD40 repeat-like"/>
    <property type="match status" value="1"/>
</dbReference>
<dbReference type="GO" id="GO:0051015">
    <property type="term" value="F:actin filament binding"/>
    <property type="evidence" value="ECO:0007669"/>
    <property type="project" value="TreeGrafter"/>
</dbReference>
<dbReference type="GO" id="GO:0007015">
    <property type="term" value="P:actin filament organization"/>
    <property type="evidence" value="ECO:0007669"/>
    <property type="project" value="TreeGrafter"/>
</dbReference>
<keyword evidence="1 3" id="KW-0853">WD repeat</keyword>
<feature type="region of interest" description="Disordered" evidence="5">
    <location>
        <begin position="486"/>
        <end position="505"/>
    </location>
</feature>
<dbReference type="PROSITE" id="PS00678">
    <property type="entry name" value="WD_REPEATS_1"/>
    <property type="match status" value="1"/>
</dbReference>
<dbReference type="SMART" id="SM01167">
    <property type="entry name" value="DUF1900"/>
    <property type="match status" value="1"/>
</dbReference>
<dbReference type="WBParaSite" id="ALUE_0000572901-mRNA-1">
    <property type="protein sequence ID" value="ALUE_0000572901-mRNA-1"/>
    <property type="gene ID" value="ALUE_0000572901"/>
</dbReference>
<dbReference type="InterPro" id="IPR015943">
    <property type="entry name" value="WD40/YVTN_repeat-like_dom_sf"/>
</dbReference>
<evidence type="ECO:0000259" key="6">
    <source>
        <dbReference type="SMART" id="SM01166"/>
    </source>
</evidence>
<dbReference type="InterPro" id="IPR019775">
    <property type="entry name" value="WD40_repeat_CS"/>
</dbReference>
<feature type="compositionally biased region" description="Polar residues" evidence="5">
    <location>
        <begin position="568"/>
        <end position="578"/>
    </location>
</feature>
<dbReference type="Pfam" id="PF16300">
    <property type="entry name" value="WD40_4"/>
    <property type="match status" value="1"/>
</dbReference>
<accession>A0A0M3HT21</accession>
<dbReference type="AlphaFoldDB" id="A0A0M3HT21"/>
<dbReference type="InterPro" id="IPR001680">
    <property type="entry name" value="WD40_rpt"/>
</dbReference>
<dbReference type="SMART" id="SM00320">
    <property type="entry name" value="WD40"/>
    <property type="match status" value="2"/>
</dbReference>
<feature type="region of interest" description="Disordered" evidence="5">
    <location>
        <begin position="543"/>
        <end position="611"/>
    </location>
</feature>
<name>A0A0M3HT21_ASCLU</name>
<evidence type="ECO:0000256" key="4">
    <source>
        <dbReference type="RuleBase" id="RU280818"/>
    </source>
</evidence>
<evidence type="ECO:0000256" key="1">
    <source>
        <dbReference type="ARBA" id="ARBA00022574"/>
    </source>
</evidence>